<accession>A0A3N0BJD7</accession>
<sequence length="80" mass="8550">MQGSSSQSTAQVVAVAGGGVARRRLGSVVDELFDKALLDDLTAVRERCLSNEALLLSVATSNCIFISKTSKIMQITFIIF</sequence>
<name>A0A3N0BJD7_9ACTN</name>
<dbReference type="EMBL" id="QICD01000002">
    <property type="protein sequence ID" value="RNL48388.1"/>
    <property type="molecule type" value="Genomic_DNA"/>
</dbReference>
<reference evidence="2" key="1">
    <citation type="submission" date="2018-05" db="EMBL/GenBank/DDBJ databases">
        <title>Genome Sequencing of selected type strains of the family Eggerthellaceae.</title>
        <authorList>
            <person name="Danylec N."/>
            <person name="Stoll D.A."/>
            <person name="Doetsch A."/>
            <person name="Huch M."/>
        </authorList>
    </citation>
    <scope>NUCLEOTIDE SEQUENCE [LARGE SCALE GENOMIC DNA]</scope>
    <source>
        <strain evidence="2">DSM 16106</strain>
    </source>
</reference>
<keyword evidence="2" id="KW-1185">Reference proteome</keyword>
<dbReference type="AlphaFoldDB" id="A0A3N0BJD7"/>
<proteinExistence type="predicted"/>
<comment type="caution">
    <text evidence="1">The sequence shown here is derived from an EMBL/GenBank/DDBJ whole genome shotgun (WGS) entry which is preliminary data.</text>
</comment>
<gene>
    <name evidence="1" type="ORF">DMP08_01890</name>
</gene>
<evidence type="ECO:0000313" key="2">
    <source>
        <dbReference type="Proteomes" id="UP000278632"/>
    </source>
</evidence>
<dbReference type="Proteomes" id="UP000278632">
    <property type="component" value="Unassembled WGS sequence"/>
</dbReference>
<evidence type="ECO:0000313" key="1">
    <source>
        <dbReference type="EMBL" id="RNL48388.1"/>
    </source>
</evidence>
<protein>
    <submittedName>
        <fullName evidence="1">Uncharacterized protein</fullName>
    </submittedName>
</protein>
<organism evidence="1 2">
    <name type="scientific">Paraeggerthella hongkongensis</name>
    <dbReference type="NCBI Taxonomy" id="230658"/>
    <lineage>
        <taxon>Bacteria</taxon>
        <taxon>Bacillati</taxon>
        <taxon>Actinomycetota</taxon>
        <taxon>Coriobacteriia</taxon>
        <taxon>Eggerthellales</taxon>
        <taxon>Eggerthellaceae</taxon>
        <taxon>Paraeggerthella</taxon>
    </lineage>
</organism>